<dbReference type="Proteomes" id="UP001299068">
    <property type="component" value="Unassembled WGS sequence"/>
</dbReference>
<dbReference type="InterPro" id="IPR050490">
    <property type="entry name" value="Bact_solute-bd_prot1"/>
</dbReference>
<dbReference type="NCBIfam" id="TIGR03850">
    <property type="entry name" value="bind_CPR_0540"/>
    <property type="match status" value="1"/>
</dbReference>
<proteinExistence type="predicted"/>
<dbReference type="PANTHER" id="PTHR43649">
    <property type="entry name" value="ARABINOSE-BINDING PROTEIN-RELATED"/>
    <property type="match status" value="1"/>
</dbReference>
<evidence type="ECO:0000256" key="1">
    <source>
        <dbReference type="SAM" id="SignalP"/>
    </source>
</evidence>
<dbReference type="RefSeq" id="WP_221861406.1">
    <property type="nucleotide sequence ID" value="NZ_JAIKTU010000009.1"/>
</dbReference>
<sequence>MKKRSIKMLTLLAATTVGLSMFAGCGNKTTETDSKPKEEQVLNIAVFEGGHGSEYWKEISKKFEEENPGVKVNVEANPKIGEIIRPRIASGDAPDFIYLGSTDKSGLATSLIKDNALEDISDVFEGEDPDGGGKLKDKILDGFLDTSLTAPYGDGKVYLAPLYYNVTGMWYNKTYFEDKGYKAPKTWDEFFALGDKAKADGKALFTYQGLNPSYNEAMIWPMIASAGGEKDLKAVFNYEEGAWNSEGAKKALEAFEKIGKEDYLLKGTVGMSHTAAQQAFLDGKALFIPNGNWFEEEMKNTIPKEGFSFGFMAPPVFKEGDTRYATTMIEQMYIPKVAKNKDLAKKFLAFQYKDENVKSNSKLAGAVVPVKKGLEFAKENLNQSNYECFKIFEDGVKPITVDFKTVTGTEVNIADEVYNPMASIMNKKLTAKEWADKLEKADAKLREALKK</sequence>
<name>A0ABS7KZ70_CLOSR</name>
<dbReference type="Pfam" id="PF01547">
    <property type="entry name" value="SBP_bac_1"/>
    <property type="match status" value="1"/>
</dbReference>
<feature type="signal peptide" evidence="1">
    <location>
        <begin position="1"/>
        <end position="23"/>
    </location>
</feature>
<dbReference type="Gene3D" id="3.40.190.10">
    <property type="entry name" value="Periplasmic binding protein-like II"/>
    <property type="match status" value="1"/>
</dbReference>
<dbReference type="InterPro" id="IPR022387">
    <property type="entry name" value="Bind_CPR0540"/>
</dbReference>
<protein>
    <submittedName>
        <fullName evidence="2">Carbohydrate ABC transporter substrate-binding protein</fullName>
    </submittedName>
</protein>
<dbReference type="InterPro" id="IPR006059">
    <property type="entry name" value="SBP"/>
</dbReference>
<keyword evidence="3" id="KW-1185">Reference proteome</keyword>
<evidence type="ECO:0000313" key="3">
    <source>
        <dbReference type="Proteomes" id="UP001299068"/>
    </source>
</evidence>
<gene>
    <name evidence="2" type="ORF">K5V21_11740</name>
</gene>
<keyword evidence="1" id="KW-0732">Signal</keyword>
<feature type="chain" id="PRO_5045129197" evidence="1">
    <location>
        <begin position="24"/>
        <end position="451"/>
    </location>
</feature>
<dbReference type="PANTHER" id="PTHR43649:SF12">
    <property type="entry name" value="DIACETYLCHITOBIOSE BINDING PROTEIN DASA"/>
    <property type="match status" value="1"/>
</dbReference>
<reference evidence="2 3" key="1">
    <citation type="journal article" date="2021" name="Cell Host Microbe">
        <title>in vivo commensal control of Clostridioides difficile virulence.</title>
        <authorList>
            <person name="Girinathan B.P."/>
            <person name="Dibenedetto N."/>
            <person name="Worley J.N."/>
            <person name="Peltier J."/>
            <person name="Arrieta-Ortiz M.L."/>
            <person name="Rupa Christinal Immanuel S."/>
            <person name="Lavin R."/>
            <person name="Delaney M.L."/>
            <person name="Cummins C."/>
            <person name="Hoffmann M."/>
            <person name="Luo Y."/>
            <person name="Gonzalez-Escalona N."/>
            <person name="Allard M."/>
            <person name="Onderdonk A.B."/>
            <person name="Gerber G.K."/>
            <person name="Sonenshein A.L."/>
            <person name="Baliga N."/>
            <person name="Dupuy B."/>
            <person name="Bry L."/>
        </authorList>
    </citation>
    <scope>NUCLEOTIDE SEQUENCE [LARGE SCALE GENOMIC DNA]</scope>
    <source>
        <strain evidence="2 3">DSM 599</strain>
    </source>
</reference>
<accession>A0ABS7KZ70</accession>
<comment type="caution">
    <text evidence="2">The sequence shown here is derived from an EMBL/GenBank/DDBJ whole genome shotgun (WGS) entry which is preliminary data.</text>
</comment>
<evidence type="ECO:0000313" key="2">
    <source>
        <dbReference type="EMBL" id="MBY0756115.1"/>
    </source>
</evidence>
<dbReference type="EMBL" id="JAIKTU010000009">
    <property type="protein sequence ID" value="MBY0756115.1"/>
    <property type="molecule type" value="Genomic_DNA"/>
</dbReference>
<organism evidence="2 3">
    <name type="scientific">Clostridium sardiniense</name>
    <name type="common">Clostridium absonum</name>
    <dbReference type="NCBI Taxonomy" id="29369"/>
    <lineage>
        <taxon>Bacteria</taxon>
        <taxon>Bacillati</taxon>
        <taxon>Bacillota</taxon>
        <taxon>Clostridia</taxon>
        <taxon>Eubacteriales</taxon>
        <taxon>Clostridiaceae</taxon>
        <taxon>Clostridium</taxon>
    </lineage>
</organism>
<dbReference type="PROSITE" id="PS51257">
    <property type="entry name" value="PROKAR_LIPOPROTEIN"/>
    <property type="match status" value="1"/>
</dbReference>
<dbReference type="SUPFAM" id="SSF53850">
    <property type="entry name" value="Periplasmic binding protein-like II"/>
    <property type="match status" value="1"/>
</dbReference>